<feature type="compositionally biased region" description="Polar residues" evidence="1">
    <location>
        <begin position="531"/>
        <end position="564"/>
    </location>
</feature>
<evidence type="ECO:0000313" key="4">
    <source>
        <dbReference type="RefSeq" id="XP_058977670.1"/>
    </source>
</evidence>
<feature type="compositionally biased region" description="Low complexity" evidence="1">
    <location>
        <begin position="440"/>
        <end position="455"/>
    </location>
</feature>
<dbReference type="Proteomes" id="UP001652621">
    <property type="component" value="Unplaced"/>
</dbReference>
<proteinExistence type="predicted"/>
<organism evidence="3 4">
    <name type="scientific">Musca domestica</name>
    <name type="common">House fly</name>
    <dbReference type="NCBI Taxonomy" id="7370"/>
    <lineage>
        <taxon>Eukaryota</taxon>
        <taxon>Metazoa</taxon>
        <taxon>Ecdysozoa</taxon>
        <taxon>Arthropoda</taxon>
        <taxon>Hexapoda</taxon>
        <taxon>Insecta</taxon>
        <taxon>Pterygota</taxon>
        <taxon>Neoptera</taxon>
        <taxon>Endopterygota</taxon>
        <taxon>Diptera</taxon>
        <taxon>Brachycera</taxon>
        <taxon>Muscomorpha</taxon>
        <taxon>Muscoidea</taxon>
        <taxon>Muscidae</taxon>
        <taxon>Musca</taxon>
    </lineage>
</organism>
<feature type="region of interest" description="Disordered" evidence="1">
    <location>
        <begin position="146"/>
        <end position="176"/>
    </location>
</feature>
<name>A0ABM3UVX1_MUSDO</name>
<dbReference type="RefSeq" id="XP_058977670.1">
    <property type="nucleotide sequence ID" value="XM_059121687.1"/>
</dbReference>
<feature type="compositionally biased region" description="Low complexity" evidence="1">
    <location>
        <begin position="163"/>
        <end position="175"/>
    </location>
</feature>
<feature type="region of interest" description="Disordered" evidence="1">
    <location>
        <begin position="440"/>
        <end position="485"/>
    </location>
</feature>
<protein>
    <submittedName>
        <fullName evidence="4">Uncharacterized transmembrane protein DDB_G0289901-like</fullName>
    </submittedName>
</protein>
<sequence length="591" mass="56602">MKLFVGATLAIMLGIMGQVTRAQNLANGAIPSNLMANLVNGAGGATKWSFSTNSGPASSGISSSADAAASLGSALPANLMGDLSKIMAQAGNAGNGKFSFTTTSGSSSGNQDGVAATAAVLPGNLVGDLSQMFGQNVDLNKIISQSGSGSGGSGKWSFSVNGSPTTMTSSSTSSSGGQILNSGAANLVGDLSQMFGQAGSGGNVKWSVNGSPTTMTSTSSSSSAGVQGQGSGVGMAIPGQLMGDLSQMFGKGGSGGSTKWSVNVNGGPSMTSGIQTHDLASHLAGGISGGINVGGHPITGSTTVSSGTGGKIGTAGRWKVSVNNGPASVSKVPINNAIHGNLVGQGFTPQVTTSTTTTTTGNMGSLQNNLASMFGQISAGGGSGGSIQNDLASMFGQVGAGAGSGGSVQNDLASMFGQMGAAGGSSGKLTVSVNPSITTSITTSTSGSSSSSSTTPVGGLQGNLIVGSTGTSGTTTGGSKGKWSVTINTGPASGILGAVQGIATGSSTLSGGSSGQVNIGSTTSGGSTTGHLNINMGSTGSAGQTSSDANGQWTIETSGTTNDGDLSGHLTIGTSGTTTTELPPANQMMEV</sequence>
<dbReference type="GeneID" id="131802157"/>
<evidence type="ECO:0000313" key="3">
    <source>
        <dbReference type="Proteomes" id="UP001652621"/>
    </source>
</evidence>
<accession>A0ABM3UVX1</accession>
<reference evidence="4" key="1">
    <citation type="submission" date="2025-08" db="UniProtKB">
        <authorList>
            <consortium name="RefSeq"/>
        </authorList>
    </citation>
    <scope>IDENTIFICATION</scope>
    <source>
        <strain evidence="4">Aabys</strain>
        <tissue evidence="4">Whole body</tissue>
    </source>
</reference>
<keyword evidence="3" id="KW-1185">Reference proteome</keyword>
<feature type="compositionally biased region" description="Low complexity" evidence="1">
    <location>
        <begin position="571"/>
        <end position="580"/>
    </location>
</feature>
<feature type="compositionally biased region" description="Low complexity" evidence="1">
    <location>
        <begin position="520"/>
        <end position="530"/>
    </location>
</feature>
<feature type="region of interest" description="Disordered" evidence="1">
    <location>
        <begin position="509"/>
        <end position="591"/>
    </location>
</feature>
<feature type="signal peptide" evidence="2">
    <location>
        <begin position="1"/>
        <end position="22"/>
    </location>
</feature>
<evidence type="ECO:0000256" key="2">
    <source>
        <dbReference type="SAM" id="SignalP"/>
    </source>
</evidence>
<gene>
    <name evidence="4" type="primary">LOC131802157</name>
</gene>
<keyword evidence="2" id="KW-0732">Signal</keyword>
<feature type="chain" id="PRO_5045748099" evidence="2">
    <location>
        <begin position="23"/>
        <end position="591"/>
    </location>
</feature>
<evidence type="ECO:0000256" key="1">
    <source>
        <dbReference type="SAM" id="MobiDB-lite"/>
    </source>
</evidence>